<dbReference type="EMBL" id="CP000482">
    <property type="protein sequence ID" value="ABL01192.1"/>
    <property type="molecule type" value="Genomic_DNA"/>
</dbReference>
<name>A1AV21_PELPD</name>
<dbReference type="SUPFAM" id="SSF55729">
    <property type="entry name" value="Acyl-CoA N-acyltransferases (Nat)"/>
    <property type="match status" value="1"/>
</dbReference>
<dbReference type="InterPro" id="IPR016181">
    <property type="entry name" value="Acyl_CoA_acyltransferase"/>
</dbReference>
<dbReference type="GO" id="GO:0016746">
    <property type="term" value="F:acyltransferase activity"/>
    <property type="evidence" value="ECO:0007669"/>
    <property type="project" value="UniProtKB-KW"/>
</dbReference>
<dbReference type="STRING" id="338966.Ppro_3600"/>
<organism evidence="4 5">
    <name type="scientific">Pelobacter propionicus (strain DSM 2379 / NBRC 103807 / OttBd1)</name>
    <dbReference type="NCBI Taxonomy" id="338966"/>
    <lineage>
        <taxon>Bacteria</taxon>
        <taxon>Pseudomonadati</taxon>
        <taxon>Thermodesulfobacteriota</taxon>
        <taxon>Desulfuromonadia</taxon>
        <taxon>Desulfuromonadales</taxon>
        <taxon>Desulfuromonadaceae</taxon>
        <taxon>Pelobacter</taxon>
    </lineage>
</organism>
<dbReference type="KEGG" id="ppd:Ppro_3600"/>
<accession>A1AV21</accession>
<evidence type="ECO:0000256" key="2">
    <source>
        <dbReference type="ARBA" id="ARBA00022679"/>
    </source>
</evidence>
<keyword evidence="1" id="KW-1277">Toxin-antitoxin system</keyword>
<dbReference type="OrthoDB" id="9799147at2"/>
<reference evidence="4 5" key="1">
    <citation type="submission" date="2006-10" db="EMBL/GenBank/DDBJ databases">
        <title>Complete sequence of chromosome of Pelobacter propionicus DSM 2379.</title>
        <authorList>
            <consortium name="US DOE Joint Genome Institute"/>
            <person name="Copeland A."/>
            <person name="Lucas S."/>
            <person name="Lapidus A."/>
            <person name="Barry K."/>
            <person name="Detter J.C."/>
            <person name="Glavina del Rio T."/>
            <person name="Hammon N."/>
            <person name="Israni S."/>
            <person name="Dalin E."/>
            <person name="Tice H."/>
            <person name="Pitluck S."/>
            <person name="Saunders E."/>
            <person name="Brettin T."/>
            <person name="Bruce D."/>
            <person name="Han C."/>
            <person name="Tapia R."/>
            <person name="Schmutz J."/>
            <person name="Larimer F."/>
            <person name="Land M."/>
            <person name="Hauser L."/>
            <person name="Kyrpides N."/>
            <person name="Kim E."/>
            <person name="Lovley D."/>
            <person name="Richardson P."/>
        </authorList>
    </citation>
    <scope>NUCLEOTIDE SEQUENCE [LARGE SCALE GENOMIC DNA]</scope>
    <source>
        <strain evidence="5">DSM 2379 / NBRC 103807 / OttBd1</strain>
    </source>
</reference>
<keyword evidence="2 4" id="KW-0808">Transferase</keyword>
<evidence type="ECO:0000256" key="1">
    <source>
        <dbReference type="ARBA" id="ARBA00022649"/>
    </source>
</evidence>
<dbReference type="Gene3D" id="3.40.630.30">
    <property type="match status" value="1"/>
</dbReference>
<evidence type="ECO:0000313" key="5">
    <source>
        <dbReference type="Proteomes" id="UP000006732"/>
    </source>
</evidence>
<evidence type="ECO:0000313" key="4">
    <source>
        <dbReference type="EMBL" id="ABL01192.1"/>
    </source>
</evidence>
<gene>
    <name evidence="4" type="ordered locus">Ppro_3600</name>
</gene>
<proteinExistence type="predicted"/>
<dbReference type="PANTHER" id="PTHR36449:SF1">
    <property type="entry name" value="ACETYLTRANSFERASE"/>
    <property type="match status" value="1"/>
</dbReference>
<keyword evidence="5" id="KW-1185">Reference proteome</keyword>
<dbReference type="PANTHER" id="PTHR36449">
    <property type="entry name" value="ACETYLTRANSFERASE-RELATED"/>
    <property type="match status" value="1"/>
</dbReference>
<dbReference type="eggNOG" id="COG3153">
    <property type="taxonomic scope" value="Bacteria"/>
</dbReference>
<protein>
    <submittedName>
        <fullName evidence="4">Acetyltransferase</fullName>
    </submittedName>
</protein>
<dbReference type="Proteomes" id="UP000006732">
    <property type="component" value="Chromosome"/>
</dbReference>
<sequence length="113" mass="12414">MLIFRPLDASHDRKAFDCGVEALNTFLKKTARQHREKGLSNTFVLADEHSPHTILGFFTLSFVEVDAASLPGGFSRRLPKSSRLPAAKLARLAVDTSCQGRRYGALLLGVCRA</sequence>
<evidence type="ECO:0000256" key="3">
    <source>
        <dbReference type="ARBA" id="ARBA00023315"/>
    </source>
</evidence>
<dbReference type="HOGENOM" id="CLU_2189719_0_0_7"/>
<keyword evidence="3" id="KW-0012">Acyltransferase</keyword>
<dbReference type="AlphaFoldDB" id="A1AV21"/>